<gene>
    <name evidence="2" type="ORF">N7505_009102</name>
</gene>
<feature type="region of interest" description="Disordered" evidence="1">
    <location>
        <begin position="1"/>
        <end position="24"/>
    </location>
</feature>
<sequence length="119" mass="13257">SEILDLGVSAEGFDPNNEDPETPWLFMPISKEDIKPGRSRPLRPTRFEEFAGGNEGFLKNGGMVKTSLDLPSVSSSAQRGTVRKAVYYNIQSELGSTAQVVAFRRTQPGFETYRLFLVR</sequence>
<feature type="non-terminal residue" evidence="2">
    <location>
        <position position="1"/>
    </location>
</feature>
<keyword evidence="3" id="KW-1185">Reference proteome</keyword>
<comment type="caution">
    <text evidence="2">The sequence shown here is derived from an EMBL/GenBank/DDBJ whole genome shotgun (WGS) entry which is preliminary data.</text>
</comment>
<evidence type="ECO:0000313" key="3">
    <source>
        <dbReference type="Proteomes" id="UP001220256"/>
    </source>
</evidence>
<proteinExistence type="predicted"/>
<evidence type="ECO:0000313" key="2">
    <source>
        <dbReference type="EMBL" id="KAJ5260752.1"/>
    </source>
</evidence>
<dbReference type="Proteomes" id="UP001220256">
    <property type="component" value="Unassembled WGS sequence"/>
</dbReference>
<dbReference type="EMBL" id="JAPVEB010000007">
    <property type="protein sequence ID" value="KAJ5260752.1"/>
    <property type="molecule type" value="Genomic_DNA"/>
</dbReference>
<reference evidence="2 3" key="1">
    <citation type="journal article" date="2023" name="IMA Fungus">
        <title>Comparative genomic study of the Penicillium genus elucidates a diverse pangenome and 15 lateral gene transfer events.</title>
        <authorList>
            <person name="Petersen C."/>
            <person name="Sorensen T."/>
            <person name="Nielsen M.R."/>
            <person name="Sondergaard T.E."/>
            <person name="Sorensen J.L."/>
            <person name="Fitzpatrick D.A."/>
            <person name="Frisvad J.C."/>
            <person name="Nielsen K.L."/>
        </authorList>
    </citation>
    <scope>NUCLEOTIDE SEQUENCE [LARGE SCALE GENOMIC DNA]</scope>
    <source>
        <strain evidence="2 3">IBT 3361</strain>
    </source>
</reference>
<evidence type="ECO:0000256" key="1">
    <source>
        <dbReference type="SAM" id="MobiDB-lite"/>
    </source>
</evidence>
<organism evidence="2 3">
    <name type="scientific">Penicillium chrysogenum</name>
    <name type="common">Penicillium notatum</name>
    <dbReference type="NCBI Taxonomy" id="5076"/>
    <lineage>
        <taxon>Eukaryota</taxon>
        <taxon>Fungi</taxon>
        <taxon>Dikarya</taxon>
        <taxon>Ascomycota</taxon>
        <taxon>Pezizomycotina</taxon>
        <taxon>Eurotiomycetes</taxon>
        <taxon>Eurotiomycetidae</taxon>
        <taxon>Eurotiales</taxon>
        <taxon>Aspergillaceae</taxon>
        <taxon>Penicillium</taxon>
        <taxon>Penicillium chrysogenum species complex</taxon>
    </lineage>
</organism>
<name>A0ABQ8W9B3_PENCH</name>
<protein>
    <submittedName>
        <fullName evidence="2">Uncharacterized protein</fullName>
    </submittedName>
</protein>
<accession>A0ABQ8W9B3</accession>